<comment type="caution">
    <text evidence="2">The sequence shown here is derived from an EMBL/GenBank/DDBJ whole genome shotgun (WGS) entry which is preliminary data.</text>
</comment>
<gene>
    <name evidence="2" type="ORF">CLODIP_2_CD16359</name>
</gene>
<dbReference type="Proteomes" id="UP000494165">
    <property type="component" value="Unassembled WGS sequence"/>
</dbReference>
<proteinExistence type="predicted"/>
<reference evidence="2 3" key="1">
    <citation type="submission" date="2020-04" db="EMBL/GenBank/DDBJ databases">
        <authorList>
            <person name="Alioto T."/>
            <person name="Alioto T."/>
            <person name="Gomez Garrido J."/>
        </authorList>
    </citation>
    <scope>NUCLEOTIDE SEQUENCE [LARGE SCALE GENOMIC DNA]</scope>
</reference>
<evidence type="ECO:0000313" key="2">
    <source>
        <dbReference type="EMBL" id="CAB3386922.1"/>
    </source>
</evidence>
<organism evidence="2 3">
    <name type="scientific">Cloeon dipterum</name>
    <dbReference type="NCBI Taxonomy" id="197152"/>
    <lineage>
        <taxon>Eukaryota</taxon>
        <taxon>Metazoa</taxon>
        <taxon>Ecdysozoa</taxon>
        <taxon>Arthropoda</taxon>
        <taxon>Hexapoda</taxon>
        <taxon>Insecta</taxon>
        <taxon>Pterygota</taxon>
        <taxon>Palaeoptera</taxon>
        <taxon>Ephemeroptera</taxon>
        <taxon>Pisciforma</taxon>
        <taxon>Baetidae</taxon>
        <taxon>Cloeon</taxon>
    </lineage>
</organism>
<evidence type="ECO:0000313" key="3">
    <source>
        <dbReference type="Proteomes" id="UP000494165"/>
    </source>
</evidence>
<accession>A0A8S1DY69</accession>
<evidence type="ECO:0000256" key="1">
    <source>
        <dbReference type="SAM" id="MobiDB-lite"/>
    </source>
</evidence>
<sequence length="87" mass="10142">MAERPFFLCPEHQKTSCVLCIIRRYQALIDRNRPQAPHQQAAQPAPQHDEELNPDHLQQMLRTGELVLALLLGYLVRHVDHDHENTQ</sequence>
<feature type="compositionally biased region" description="Low complexity" evidence="1">
    <location>
        <begin position="34"/>
        <end position="46"/>
    </location>
</feature>
<dbReference type="AlphaFoldDB" id="A0A8S1DY69"/>
<protein>
    <submittedName>
        <fullName evidence="2">Uncharacterized protein</fullName>
    </submittedName>
</protein>
<dbReference type="EMBL" id="CADEPI010000521">
    <property type="protein sequence ID" value="CAB3386922.1"/>
    <property type="molecule type" value="Genomic_DNA"/>
</dbReference>
<keyword evidence="3" id="KW-1185">Reference proteome</keyword>
<feature type="region of interest" description="Disordered" evidence="1">
    <location>
        <begin position="32"/>
        <end position="55"/>
    </location>
</feature>
<name>A0A8S1DY69_9INSE</name>